<evidence type="ECO:0000313" key="6">
    <source>
        <dbReference type="Proteomes" id="UP000823660"/>
    </source>
</evidence>
<name>A0A9D9I813_9BACT</name>
<dbReference type="PANTHER" id="PTHR42742">
    <property type="entry name" value="TRANSCRIPTIONAL REPRESSOR MPRA"/>
    <property type="match status" value="1"/>
</dbReference>
<dbReference type="InterPro" id="IPR051804">
    <property type="entry name" value="Carb_Metab_Reg_Kinase/Isom"/>
</dbReference>
<gene>
    <name evidence="5" type="ORF">IAB99_06265</name>
</gene>
<feature type="domain" description="Phosphomannose isomerase type I catalytic" evidence="4">
    <location>
        <begin position="16"/>
        <end position="128"/>
    </location>
</feature>
<dbReference type="EMBL" id="JADIMH010000035">
    <property type="protein sequence ID" value="MBO8467350.1"/>
    <property type="molecule type" value="Genomic_DNA"/>
</dbReference>
<keyword evidence="2" id="KW-0862">Zinc</keyword>
<evidence type="ECO:0000256" key="3">
    <source>
        <dbReference type="SAM" id="MobiDB-lite"/>
    </source>
</evidence>
<dbReference type="Proteomes" id="UP000823660">
    <property type="component" value="Unassembled WGS sequence"/>
</dbReference>
<organism evidence="5 6">
    <name type="scientific">Candidatus Cryptobacteroides faecipullorum</name>
    <dbReference type="NCBI Taxonomy" id="2840764"/>
    <lineage>
        <taxon>Bacteria</taxon>
        <taxon>Pseudomonadati</taxon>
        <taxon>Bacteroidota</taxon>
        <taxon>Bacteroidia</taxon>
        <taxon>Bacteroidales</taxon>
        <taxon>Candidatus Cryptobacteroides</taxon>
    </lineage>
</organism>
<evidence type="ECO:0000313" key="5">
    <source>
        <dbReference type="EMBL" id="MBO8467350.1"/>
    </source>
</evidence>
<sequence length="399" mass="44667">MEIKKNLYPIKFIPVAMEKPWGGNALIKKLGKEFVECDEDGNEVKLTSGDKIGESWEMSDMGFVDSVVANGWLAGNTFEEIMETYFERIVGEDVYQYYGRQFPVLVKFLDIQGRMSVQVNPDDEIAGQRYDTLGKCKFWYIMDAAPDARIYMGFKQEISARELYDRCRDGSITDAMNAISPRKGDSLLIRPGTVHSAEGGLLIAEIQESSDMTFRLFDWGRENNPATARPMHLEEAFDIIDMGQYDSTGYRKGPLWGKDASASAAGTHSGTDVTETLASVPQFTVNGIKVHEPLEISTEHFGSFLIYICIEGGADIQFPSVNGDGRKCTESCRLGKGETVLIPADMPDFFIVPLDRDTSLLEVMIERREEIDSYINPDTEPYLEGEDYGGAEDEDNDDQ</sequence>
<dbReference type="CDD" id="cd07010">
    <property type="entry name" value="cupin_PMI_type_I_N_bac"/>
    <property type="match status" value="1"/>
</dbReference>
<keyword evidence="5" id="KW-0413">Isomerase</keyword>
<dbReference type="InterPro" id="IPR046457">
    <property type="entry name" value="PMI_typeI_cat"/>
</dbReference>
<feature type="region of interest" description="Disordered" evidence="3">
    <location>
        <begin position="374"/>
        <end position="399"/>
    </location>
</feature>
<proteinExistence type="predicted"/>
<dbReference type="AlphaFoldDB" id="A0A9D9I813"/>
<keyword evidence="1" id="KW-0479">Metal-binding</keyword>
<protein>
    <submittedName>
        <fullName evidence="5">Class I mannose-6-phosphate isomerase</fullName>
    </submittedName>
</protein>
<evidence type="ECO:0000256" key="1">
    <source>
        <dbReference type="ARBA" id="ARBA00022723"/>
    </source>
</evidence>
<reference evidence="5" key="1">
    <citation type="submission" date="2020-10" db="EMBL/GenBank/DDBJ databases">
        <authorList>
            <person name="Gilroy R."/>
        </authorList>
    </citation>
    <scope>NUCLEOTIDE SEQUENCE</scope>
    <source>
        <strain evidence="5">B1-15692</strain>
    </source>
</reference>
<evidence type="ECO:0000259" key="4">
    <source>
        <dbReference type="Pfam" id="PF20511"/>
    </source>
</evidence>
<evidence type="ECO:0000256" key="2">
    <source>
        <dbReference type="ARBA" id="ARBA00022833"/>
    </source>
</evidence>
<reference evidence="5" key="2">
    <citation type="journal article" date="2021" name="PeerJ">
        <title>Extensive microbial diversity within the chicken gut microbiome revealed by metagenomics and culture.</title>
        <authorList>
            <person name="Gilroy R."/>
            <person name="Ravi A."/>
            <person name="Getino M."/>
            <person name="Pursley I."/>
            <person name="Horton D.L."/>
            <person name="Alikhan N.F."/>
            <person name="Baker D."/>
            <person name="Gharbi K."/>
            <person name="Hall N."/>
            <person name="Watson M."/>
            <person name="Adriaenssens E.M."/>
            <person name="Foster-Nyarko E."/>
            <person name="Jarju S."/>
            <person name="Secka A."/>
            <person name="Antonio M."/>
            <person name="Oren A."/>
            <person name="Chaudhuri R.R."/>
            <person name="La Ragione R."/>
            <person name="Hildebrand F."/>
            <person name="Pallen M.J."/>
        </authorList>
    </citation>
    <scope>NUCLEOTIDE SEQUENCE</scope>
    <source>
        <strain evidence="5">B1-15692</strain>
    </source>
</reference>
<comment type="caution">
    <text evidence="5">The sequence shown here is derived from an EMBL/GenBank/DDBJ whole genome shotgun (WGS) entry which is preliminary data.</text>
</comment>
<dbReference type="InterPro" id="IPR014710">
    <property type="entry name" value="RmlC-like_jellyroll"/>
</dbReference>
<feature type="compositionally biased region" description="Acidic residues" evidence="3">
    <location>
        <begin position="381"/>
        <end position="399"/>
    </location>
</feature>
<accession>A0A9D9I813</accession>
<dbReference type="InterPro" id="IPR011051">
    <property type="entry name" value="RmlC_Cupin_sf"/>
</dbReference>
<dbReference type="SUPFAM" id="SSF51182">
    <property type="entry name" value="RmlC-like cupins"/>
    <property type="match status" value="1"/>
</dbReference>
<dbReference type="GO" id="GO:0004476">
    <property type="term" value="F:mannose-6-phosphate isomerase activity"/>
    <property type="evidence" value="ECO:0007669"/>
    <property type="project" value="InterPro"/>
</dbReference>
<dbReference type="GO" id="GO:0008270">
    <property type="term" value="F:zinc ion binding"/>
    <property type="evidence" value="ECO:0007669"/>
    <property type="project" value="InterPro"/>
</dbReference>
<dbReference type="PANTHER" id="PTHR42742:SF3">
    <property type="entry name" value="FRUCTOKINASE"/>
    <property type="match status" value="1"/>
</dbReference>
<dbReference type="Gene3D" id="2.60.120.10">
    <property type="entry name" value="Jelly Rolls"/>
    <property type="match status" value="2"/>
</dbReference>
<dbReference type="Pfam" id="PF20511">
    <property type="entry name" value="PMI_typeI_cat"/>
    <property type="match status" value="1"/>
</dbReference>